<evidence type="ECO:0000256" key="3">
    <source>
        <dbReference type="ARBA" id="ARBA00022603"/>
    </source>
</evidence>
<keyword evidence="4" id="KW-0808">Transferase</keyword>
<feature type="domain" description="Ribosomal RNA methyltransferase FtsJ" evidence="8">
    <location>
        <begin position="62"/>
        <end position="292"/>
    </location>
</feature>
<evidence type="ECO:0000256" key="1">
    <source>
        <dbReference type="ARBA" id="ARBA00009258"/>
    </source>
</evidence>
<keyword evidence="2" id="KW-0698">rRNA processing</keyword>
<dbReference type="PIRSF" id="PIRSF005461">
    <property type="entry name" value="23S_rRNA_mtase"/>
    <property type="match status" value="1"/>
</dbReference>
<dbReference type="Pfam" id="PF01728">
    <property type="entry name" value="FtsJ"/>
    <property type="match status" value="1"/>
</dbReference>
<feature type="active site" description="Proton acceptor" evidence="7">
    <location>
        <position position="247"/>
    </location>
</feature>
<name>A0A0C3B2Z3_SERVB</name>
<keyword evidence="5 7" id="KW-0949">S-adenosyl-L-methionine</keyword>
<evidence type="ECO:0000256" key="5">
    <source>
        <dbReference type="ARBA" id="ARBA00022691"/>
    </source>
</evidence>
<reference evidence="10" key="2">
    <citation type="submission" date="2015-01" db="EMBL/GenBank/DDBJ databases">
        <title>Evolutionary Origins and Diversification of the Mycorrhizal Mutualists.</title>
        <authorList>
            <consortium name="DOE Joint Genome Institute"/>
            <consortium name="Mycorrhizal Genomics Consortium"/>
            <person name="Kohler A."/>
            <person name="Kuo A."/>
            <person name="Nagy L.G."/>
            <person name="Floudas D."/>
            <person name="Copeland A."/>
            <person name="Barry K.W."/>
            <person name="Cichocki N."/>
            <person name="Veneault-Fourrey C."/>
            <person name="LaButti K."/>
            <person name="Lindquist E.A."/>
            <person name="Lipzen A."/>
            <person name="Lundell T."/>
            <person name="Morin E."/>
            <person name="Murat C."/>
            <person name="Riley R."/>
            <person name="Ohm R."/>
            <person name="Sun H."/>
            <person name="Tunlid A."/>
            <person name="Henrissat B."/>
            <person name="Grigoriev I.V."/>
            <person name="Hibbett D.S."/>
            <person name="Martin F."/>
        </authorList>
    </citation>
    <scope>NUCLEOTIDE SEQUENCE [LARGE SCALE GENOMIC DNA]</scope>
    <source>
        <strain evidence="10">MAFF 305830</strain>
    </source>
</reference>
<accession>A0A0C3B2Z3</accession>
<organism evidence="9 10">
    <name type="scientific">Serendipita vermifera MAFF 305830</name>
    <dbReference type="NCBI Taxonomy" id="933852"/>
    <lineage>
        <taxon>Eukaryota</taxon>
        <taxon>Fungi</taxon>
        <taxon>Dikarya</taxon>
        <taxon>Basidiomycota</taxon>
        <taxon>Agaricomycotina</taxon>
        <taxon>Agaricomycetes</taxon>
        <taxon>Sebacinales</taxon>
        <taxon>Serendipitaceae</taxon>
        <taxon>Serendipita</taxon>
    </lineage>
</organism>
<dbReference type="AlphaFoldDB" id="A0A0C3B2Z3"/>
<dbReference type="PANTHER" id="PTHR10920">
    <property type="entry name" value="RIBOSOMAL RNA METHYLTRANSFERASE"/>
    <property type="match status" value="1"/>
</dbReference>
<dbReference type="STRING" id="933852.A0A0C3B2Z3"/>
<dbReference type="GO" id="GO:0005739">
    <property type="term" value="C:mitochondrion"/>
    <property type="evidence" value="ECO:0007669"/>
    <property type="project" value="TreeGrafter"/>
</dbReference>
<dbReference type="OrthoDB" id="20105at2759"/>
<gene>
    <name evidence="9" type="ORF">M408DRAFT_255489</name>
</gene>
<dbReference type="InterPro" id="IPR002877">
    <property type="entry name" value="RNA_MeTrfase_FtsJ_dom"/>
</dbReference>
<dbReference type="Proteomes" id="UP000054097">
    <property type="component" value="Unassembled WGS sequence"/>
</dbReference>
<dbReference type="Gene3D" id="3.40.50.150">
    <property type="entry name" value="Vaccinia Virus protein VP39"/>
    <property type="match status" value="1"/>
</dbReference>
<evidence type="ECO:0000256" key="6">
    <source>
        <dbReference type="ARBA" id="ARBA00041184"/>
    </source>
</evidence>
<evidence type="ECO:0000313" key="9">
    <source>
        <dbReference type="EMBL" id="KIM31195.1"/>
    </source>
</evidence>
<keyword evidence="10" id="KW-1185">Reference proteome</keyword>
<evidence type="ECO:0000256" key="4">
    <source>
        <dbReference type="ARBA" id="ARBA00022679"/>
    </source>
</evidence>
<evidence type="ECO:0000313" key="10">
    <source>
        <dbReference type="Proteomes" id="UP000054097"/>
    </source>
</evidence>
<protein>
    <recommendedName>
        <fullName evidence="6">rRNA methyltransferase 2, mitochondrial</fullName>
    </recommendedName>
</protein>
<keyword evidence="3" id="KW-0489">Methyltransferase</keyword>
<proteinExistence type="inferred from homology"/>
<reference evidence="9 10" key="1">
    <citation type="submission" date="2014-04" db="EMBL/GenBank/DDBJ databases">
        <authorList>
            <consortium name="DOE Joint Genome Institute"/>
            <person name="Kuo A."/>
            <person name="Zuccaro A."/>
            <person name="Kohler A."/>
            <person name="Nagy L.G."/>
            <person name="Floudas D."/>
            <person name="Copeland A."/>
            <person name="Barry K.W."/>
            <person name="Cichocki N."/>
            <person name="Veneault-Fourrey C."/>
            <person name="LaButti K."/>
            <person name="Lindquist E.A."/>
            <person name="Lipzen A."/>
            <person name="Lundell T."/>
            <person name="Morin E."/>
            <person name="Murat C."/>
            <person name="Sun H."/>
            <person name="Tunlid A."/>
            <person name="Henrissat B."/>
            <person name="Grigoriev I.V."/>
            <person name="Hibbett D.S."/>
            <person name="Martin F."/>
            <person name="Nordberg H.P."/>
            <person name="Cantor M.N."/>
            <person name="Hua S.X."/>
        </authorList>
    </citation>
    <scope>NUCLEOTIDE SEQUENCE [LARGE SCALE GENOMIC DNA]</scope>
    <source>
        <strain evidence="9 10">MAFF 305830</strain>
    </source>
</reference>
<dbReference type="GO" id="GO:0008650">
    <property type="term" value="F:rRNA (uridine-2'-O-)-methyltransferase activity"/>
    <property type="evidence" value="ECO:0007669"/>
    <property type="project" value="TreeGrafter"/>
</dbReference>
<evidence type="ECO:0000259" key="8">
    <source>
        <dbReference type="Pfam" id="PF01728"/>
    </source>
</evidence>
<dbReference type="InterPro" id="IPR029063">
    <property type="entry name" value="SAM-dependent_MTases_sf"/>
</dbReference>
<evidence type="ECO:0000256" key="7">
    <source>
        <dbReference type="PIRSR" id="PIRSR005461-1"/>
    </source>
</evidence>
<dbReference type="HAMAP" id="MF_01547">
    <property type="entry name" value="RNA_methyltr_E"/>
    <property type="match status" value="1"/>
</dbReference>
<dbReference type="HOGENOM" id="CLU_009422_4_0_1"/>
<sequence length="296" mass="32989">MKCFSNSFQCYNYVSSSLGVPHISPSNITRTSGNVRFKSSTAAWLSRQRADHFLKARAESNYRSRSAFKLVQINEQYKLFPPRHTRGNATEERKCIVVDLGCAPGGWTQASLELLGFSRNNMSEESDEDEQSHLPQVVGVDLLPTEPVLGARFLQGNFLDEEVQRELRRVILGYDQMEEQPGTIRQEPQGGVADIIISDMAPNLSGNRVADIEAGLELCRSVLAFAKTNLRQVGANSKGFGGSLVIKHFAAPELTRFREQELAPLFSQKIKYTKPEASRSRSSEAYFVCQGFKGCN</sequence>
<dbReference type="SUPFAM" id="SSF53335">
    <property type="entry name" value="S-adenosyl-L-methionine-dependent methyltransferases"/>
    <property type="match status" value="1"/>
</dbReference>
<dbReference type="PANTHER" id="PTHR10920:SF18">
    <property type="entry name" value="RRNA METHYLTRANSFERASE 2, MITOCHONDRIAL"/>
    <property type="match status" value="1"/>
</dbReference>
<dbReference type="InterPro" id="IPR015507">
    <property type="entry name" value="rRNA-MeTfrase_E"/>
</dbReference>
<evidence type="ECO:0000256" key="2">
    <source>
        <dbReference type="ARBA" id="ARBA00022552"/>
    </source>
</evidence>
<dbReference type="EMBL" id="KN824282">
    <property type="protein sequence ID" value="KIM31195.1"/>
    <property type="molecule type" value="Genomic_DNA"/>
</dbReference>
<comment type="similarity">
    <text evidence="1">Belongs to the class I-like SAM-binding methyltransferase superfamily. RNA methyltransferase RlmE family.</text>
</comment>
<dbReference type="InterPro" id="IPR050082">
    <property type="entry name" value="RNA_methyltr_RlmE"/>
</dbReference>